<dbReference type="InterPro" id="IPR036652">
    <property type="entry name" value="YjeF_N_dom_sf"/>
</dbReference>
<comment type="catalytic activity">
    <reaction evidence="1 10">
        <text>(6R)-NADHX = (6S)-NADHX</text>
        <dbReference type="Rhea" id="RHEA:32215"/>
        <dbReference type="ChEBI" id="CHEBI:64074"/>
        <dbReference type="ChEBI" id="CHEBI:64075"/>
        <dbReference type="EC" id="5.1.99.6"/>
    </reaction>
</comment>
<evidence type="ECO:0000256" key="5">
    <source>
        <dbReference type="ARBA" id="ARBA00022741"/>
    </source>
</evidence>
<evidence type="ECO:0000256" key="7">
    <source>
        <dbReference type="ARBA" id="ARBA00022958"/>
    </source>
</evidence>
<evidence type="ECO:0000313" key="13">
    <source>
        <dbReference type="Proteomes" id="UP000001529"/>
    </source>
</evidence>
<evidence type="ECO:0000256" key="8">
    <source>
        <dbReference type="ARBA" id="ARBA00023027"/>
    </source>
</evidence>
<dbReference type="EMBL" id="KE138840">
    <property type="protein sequence ID" value="EPT25117.1"/>
    <property type="molecule type" value="Genomic_DNA"/>
</dbReference>
<comment type="catalytic activity">
    <reaction evidence="2 10">
        <text>(6R)-NADPHX = (6S)-NADPHX</text>
        <dbReference type="Rhea" id="RHEA:32227"/>
        <dbReference type="ChEBI" id="CHEBI:64076"/>
        <dbReference type="ChEBI" id="CHEBI:64077"/>
        <dbReference type="EC" id="5.1.99.6"/>
    </reaction>
</comment>
<feature type="binding site" evidence="10">
    <location>
        <begin position="243"/>
        <end position="249"/>
    </location>
    <ligand>
        <name>(6S)-NADPHX</name>
        <dbReference type="ChEBI" id="CHEBI:64076"/>
    </ligand>
</feature>
<dbReference type="InterPro" id="IPR032976">
    <property type="entry name" value="YJEFN_prot_NAXE-like"/>
</dbReference>
<feature type="binding site" evidence="10">
    <location>
        <position position="272"/>
    </location>
    <ligand>
        <name>(6S)-NADPHX</name>
        <dbReference type="ChEBI" id="CHEBI:64076"/>
    </ligand>
</feature>
<protein>
    <recommendedName>
        <fullName evidence="3 10">NAD(P)H-hydrate epimerase</fullName>
        <ecNumber evidence="3 10">5.1.99.6</ecNumber>
    </recommendedName>
    <alternativeName>
        <fullName evidence="10">NAD(P)HX epimerase</fullName>
    </alternativeName>
</protein>
<dbReference type="GeneID" id="7899476"/>
<dbReference type="VEuPathDB" id="ToxoDB:TGME49_249650"/>
<dbReference type="GO" id="GO:0000166">
    <property type="term" value="F:nucleotide binding"/>
    <property type="evidence" value="ECO:0007669"/>
    <property type="project" value="UniProtKB-KW"/>
</dbReference>
<dbReference type="EMBL" id="CM002047">
    <property type="protein sequence ID" value="EPT25117.1"/>
    <property type="molecule type" value="Genomic_DNA"/>
</dbReference>
<evidence type="ECO:0000256" key="3">
    <source>
        <dbReference type="ARBA" id="ARBA00012228"/>
    </source>
</evidence>
<dbReference type="GO" id="GO:0052856">
    <property type="term" value="F:NAD(P)HX epimerase activity"/>
    <property type="evidence" value="ECO:0007669"/>
    <property type="project" value="UniProtKB-UniRule"/>
</dbReference>
<keyword evidence="9 10" id="KW-0413">Isomerase</keyword>
<feature type="binding site" evidence="10">
    <location>
        <position position="178"/>
    </location>
    <ligand>
        <name>K(+)</name>
        <dbReference type="ChEBI" id="CHEBI:29103"/>
    </ligand>
</feature>
<dbReference type="OrthoDB" id="10064708at2759"/>
<comment type="caution">
    <text evidence="10">Lacks conserved residue(s) required for the propagation of feature annotation.</text>
</comment>
<evidence type="ECO:0000256" key="4">
    <source>
        <dbReference type="ARBA" id="ARBA00022723"/>
    </source>
</evidence>
<keyword evidence="13" id="KW-1185">Reference proteome</keyword>
<dbReference type="SUPFAM" id="SSF64153">
    <property type="entry name" value="YjeF N-terminal domain-like"/>
    <property type="match status" value="1"/>
</dbReference>
<dbReference type="PhylomeDB" id="A0A125YQX0"/>
<dbReference type="KEGG" id="tgo:TGME49_249650"/>
<keyword evidence="6" id="KW-0521">NADP</keyword>
<dbReference type="RefSeq" id="XP_002367297.1">
    <property type="nucleotide sequence ID" value="XM_002367256.2"/>
</dbReference>
<comment type="cofactor">
    <cofactor evidence="10">
        <name>K(+)</name>
        <dbReference type="ChEBI" id="CHEBI:29103"/>
    </cofactor>
    <text evidence="10">Binds 1 potassium ion per subunit.</text>
</comment>
<comment type="function">
    <text evidence="10">Catalyzes the epimerization of the S- and R-forms of NAD(P)HX, a damaged form of NAD(P)H that is a result of enzymatic or heat-dependent hydration. This is a prerequisite for the S-specific NAD(P)H-hydrate dehydratase to allow the repair of both epimers of NAD(P)HX.</text>
</comment>
<keyword evidence="5 10" id="KW-0547">Nucleotide-binding</keyword>
<evidence type="ECO:0000256" key="2">
    <source>
        <dbReference type="ARBA" id="ARBA00000909"/>
    </source>
</evidence>
<reference evidence="12" key="1">
    <citation type="submission" date="2013-04" db="EMBL/GenBank/DDBJ databases">
        <authorList>
            <person name="Sibley D."/>
            <person name="Venepally P."/>
            <person name="Karamycheva S."/>
            <person name="Hadjithomas M."/>
            <person name="Khan A."/>
            <person name="Brunk B."/>
            <person name="Roos D."/>
            <person name="Caler E."/>
            <person name="Lorenzi H."/>
        </authorList>
    </citation>
    <scope>NUCLEOTIDE SEQUENCE [LARGE SCALE GENOMIC DNA]</scope>
    <source>
        <strain evidence="12">ME49</strain>
    </source>
</reference>
<dbReference type="Pfam" id="PF03853">
    <property type="entry name" value="YjeF_N"/>
    <property type="match status" value="1"/>
</dbReference>
<accession>A0A125YQX0</accession>
<evidence type="ECO:0000256" key="6">
    <source>
        <dbReference type="ARBA" id="ARBA00022857"/>
    </source>
</evidence>
<dbReference type="GO" id="GO:0005739">
    <property type="term" value="C:mitochondrion"/>
    <property type="evidence" value="ECO:0007669"/>
    <property type="project" value="TreeGrafter"/>
</dbReference>
<dbReference type="PANTHER" id="PTHR13232">
    <property type="entry name" value="NAD(P)H-HYDRATE EPIMERASE"/>
    <property type="match status" value="1"/>
</dbReference>
<dbReference type="PANTHER" id="PTHR13232:SF10">
    <property type="entry name" value="NAD(P)H-HYDRATE EPIMERASE"/>
    <property type="match status" value="1"/>
</dbReference>
<dbReference type="SMR" id="A0A125YQX0"/>
<evidence type="ECO:0000256" key="10">
    <source>
        <dbReference type="HAMAP-Rule" id="MF_03159"/>
    </source>
</evidence>
<feature type="binding site" evidence="10">
    <location>
        <begin position="177"/>
        <end position="181"/>
    </location>
    <ligand>
        <name>(6S)-NADPHX</name>
        <dbReference type="ChEBI" id="CHEBI:64076"/>
    </ligand>
</feature>
<dbReference type="InterPro" id="IPR004443">
    <property type="entry name" value="YjeF_N_dom"/>
</dbReference>
<keyword evidence="7 10" id="KW-0630">Potassium</keyword>
<sequence>MQKRVIHSPSWLLPAALPFGWPLGLWSPSSRSALSLRQAVPGRERRCRHPSLSVCSNDSRRDSLLLASPSSYCSSSLSPYLPFASSPCPAECRWSSAHPPPRSLSTMAQTPCNLTYLTQSQAQALDEDLMGSEVGYSVDQLMELAGLSVAQAVAEAIPLSPAVTRLLRVLVVAGPGNNGGDGLVAARHLKLFGYQVHVWCPRPPAKALFENLMKQLRNHRVPVTVEAPPDLRDFHLIVDSIFGFSFKGFVRPPFDAVLHALKTSNIPVLSVDIPSGWDVEKGNVTGEGLEPQYLISLTAPKLCAKHFKKVHFVGGRFVPESMVEKYQLVLPEYPGIRPFRCGSTNQEHVQTTRRESVYRECRVYSEMHTSRCRELACVLSVFRHMLFRETYV</sequence>
<feature type="binding site" evidence="10">
    <location>
        <position position="239"/>
    </location>
    <ligand>
        <name>K(+)</name>
        <dbReference type="ChEBI" id="CHEBI:29103"/>
    </ligand>
</feature>
<dbReference type="Proteomes" id="UP000001529">
    <property type="component" value="Chromosome XII"/>
</dbReference>
<dbReference type="NCBIfam" id="TIGR00197">
    <property type="entry name" value="yjeF_nterm"/>
    <property type="match status" value="1"/>
</dbReference>
<keyword evidence="8 10" id="KW-0520">NAD</keyword>
<gene>
    <name evidence="12" type="ORF">TGME49_249650</name>
</gene>
<dbReference type="GO" id="GO:0046872">
    <property type="term" value="F:metal ion binding"/>
    <property type="evidence" value="ECO:0007669"/>
    <property type="project" value="UniProtKB-KW"/>
</dbReference>
<organism evidence="12 13">
    <name type="scientific">Toxoplasma gondii (strain ATCC 50611 / Me49)</name>
    <dbReference type="NCBI Taxonomy" id="508771"/>
    <lineage>
        <taxon>Eukaryota</taxon>
        <taxon>Sar</taxon>
        <taxon>Alveolata</taxon>
        <taxon>Apicomplexa</taxon>
        <taxon>Conoidasida</taxon>
        <taxon>Coccidia</taxon>
        <taxon>Eucoccidiorida</taxon>
        <taxon>Eimeriorina</taxon>
        <taxon>Sarcocystidae</taxon>
        <taxon>Toxoplasma</taxon>
    </lineage>
</organism>
<dbReference type="AlphaFoldDB" id="A0A125YQX0"/>
<dbReference type="EC" id="5.1.99.6" evidence="3 10"/>
<dbReference type="Gene3D" id="3.40.50.10260">
    <property type="entry name" value="YjeF N-terminal domain"/>
    <property type="match status" value="1"/>
</dbReference>
<evidence type="ECO:0000313" key="12">
    <source>
        <dbReference type="EMBL" id="EPT25117.1"/>
    </source>
</evidence>
<comment type="similarity">
    <text evidence="10">Belongs to the NnrE/AIBP family.</text>
</comment>
<keyword evidence="4 10" id="KW-0479">Metal-binding</keyword>
<name>A0A125YQX0_TOXGM</name>
<evidence type="ECO:0000259" key="11">
    <source>
        <dbReference type="PROSITE" id="PS51385"/>
    </source>
</evidence>
<feature type="binding site" evidence="10">
    <location>
        <position position="275"/>
    </location>
    <ligand>
        <name>K(+)</name>
        <dbReference type="ChEBI" id="CHEBI:29103"/>
    </ligand>
</feature>
<dbReference type="HAMAP" id="MF_01966">
    <property type="entry name" value="NADHX_epimerase"/>
    <property type="match status" value="1"/>
</dbReference>
<evidence type="ECO:0000256" key="9">
    <source>
        <dbReference type="ARBA" id="ARBA00023235"/>
    </source>
</evidence>
<proteinExistence type="inferred from homology"/>
<dbReference type="PROSITE" id="PS51385">
    <property type="entry name" value="YJEF_N"/>
    <property type="match status" value="1"/>
</dbReference>
<feature type="domain" description="YjeF N-terminal" evidence="11">
    <location>
        <begin position="122"/>
        <end position="330"/>
    </location>
</feature>
<evidence type="ECO:0000256" key="1">
    <source>
        <dbReference type="ARBA" id="ARBA00000013"/>
    </source>
</evidence>